<dbReference type="Proteomes" id="UP000051063">
    <property type="component" value="Unassembled WGS sequence"/>
</dbReference>
<gene>
    <name evidence="2" type="ORF">AN963_29715</name>
</gene>
<sequence>MLNYKVLKILLVLLLTAIIYKLVDSIAIKGVVDFVDSIAWLLSLIASTQIVRLLSNDRD</sequence>
<evidence type="ECO:0000313" key="3">
    <source>
        <dbReference type="Proteomes" id="UP000051063"/>
    </source>
</evidence>
<protein>
    <submittedName>
        <fullName evidence="2">Uncharacterized protein</fullName>
    </submittedName>
</protein>
<keyword evidence="3" id="KW-1185">Reference proteome</keyword>
<accession>A0ABR5MZT0</accession>
<organism evidence="2 3">
    <name type="scientific">Brevibacillus choshinensis</name>
    <dbReference type="NCBI Taxonomy" id="54911"/>
    <lineage>
        <taxon>Bacteria</taxon>
        <taxon>Bacillati</taxon>
        <taxon>Bacillota</taxon>
        <taxon>Bacilli</taxon>
        <taxon>Bacillales</taxon>
        <taxon>Paenibacillaceae</taxon>
        <taxon>Brevibacillus</taxon>
    </lineage>
</organism>
<proteinExistence type="predicted"/>
<feature type="transmembrane region" description="Helical" evidence="1">
    <location>
        <begin position="35"/>
        <end position="54"/>
    </location>
</feature>
<keyword evidence="1" id="KW-1133">Transmembrane helix</keyword>
<keyword evidence="1" id="KW-0472">Membrane</keyword>
<evidence type="ECO:0000313" key="2">
    <source>
        <dbReference type="EMBL" id="KQL43614.1"/>
    </source>
</evidence>
<name>A0ABR5MZT0_BRECH</name>
<reference evidence="2 3" key="1">
    <citation type="submission" date="2015-09" db="EMBL/GenBank/DDBJ databases">
        <title>Genome sequencing project for genomic taxonomy and phylogenomics of Bacillus-like bacteria.</title>
        <authorList>
            <person name="Liu B."/>
            <person name="Wang J."/>
            <person name="Zhu Y."/>
            <person name="Liu G."/>
            <person name="Chen Q."/>
            <person name="Chen Z."/>
            <person name="Lan J."/>
            <person name="Che J."/>
            <person name="Ge C."/>
            <person name="Shi H."/>
            <person name="Pan Z."/>
            <person name="Liu X."/>
        </authorList>
    </citation>
    <scope>NUCLEOTIDE SEQUENCE [LARGE SCALE GENOMIC DNA]</scope>
    <source>
        <strain evidence="2 3">DSM 8552</strain>
    </source>
</reference>
<comment type="caution">
    <text evidence="2">The sequence shown here is derived from an EMBL/GenBank/DDBJ whole genome shotgun (WGS) entry which is preliminary data.</text>
</comment>
<dbReference type="EMBL" id="LJJB01000015">
    <property type="protein sequence ID" value="KQL43614.1"/>
    <property type="molecule type" value="Genomic_DNA"/>
</dbReference>
<evidence type="ECO:0000256" key="1">
    <source>
        <dbReference type="SAM" id="Phobius"/>
    </source>
</evidence>
<keyword evidence="1" id="KW-0812">Transmembrane</keyword>